<keyword evidence="3 6" id="KW-0812">Transmembrane</keyword>
<reference evidence="9" key="4">
    <citation type="journal article" date="2015" name="G3 (Bethesda)">
        <title>Genome sequences of three phytopathogenic species of the Magnaporthaceae family of fungi.</title>
        <authorList>
            <person name="Okagaki L.H."/>
            <person name="Nunes C.C."/>
            <person name="Sailsbery J."/>
            <person name="Clay B."/>
            <person name="Brown D."/>
            <person name="John T."/>
            <person name="Oh Y."/>
            <person name="Young N."/>
            <person name="Fitzgerald M."/>
            <person name="Haas B.J."/>
            <person name="Zeng Q."/>
            <person name="Young S."/>
            <person name="Adiconis X."/>
            <person name="Fan L."/>
            <person name="Levin J.Z."/>
            <person name="Mitchell T.K."/>
            <person name="Okubara P.A."/>
            <person name="Farman M.L."/>
            <person name="Kohn L.M."/>
            <person name="Birren B."/>
            <person name="Ma L.-J."/>
            <person name="Dean R.A."/>
        </authorList>
    </citation>
    <scope>NUCLEOTIDE SEQUENCE</scope>
    <source>
        <strain evidence="9">ATCC 64411 / 73-15</strain>
    </source>
</reference>
<dbReference type="AlphaFoldDB" id="A0A0C4DTP8"/>
<keyword evidence="2" id="KW-0813">Transport</keyword>
<dbReference type="SUPFAM" id="SSF103473">
    <property type="entry name" value="MFS general substrate transporter"/>
    <property type="match status" value="1"/>
</dbReference>
<feature type="transmembrane region" description="Helical" evidence="6">
    <location>
        <begin position="311"/>
        <end position="330"/>
    </location>
</feature>
<dbReference type="GO" id="GO:0016020">
    <property type="term" value="C:membrane"/>
    <property type="evidence" value="ECO:0007669"/>
    <property type="project" value="UniProtKB-SubCell"/>
</dbReference>
<dbReference type="Proteomes" id="UP000011715">
    <property type="component" value="Unassembled WGS sequence"/>
</dbReference>
<sequence>MLLTKVRPSLYLPTIVWVWGLIVIGLSQTQTYTGFLTGRLFLGRVEAGLFPGAIYLLTCWYTASEVGKRFCAFCASGCVAPGLGGIMAGSVVEGLDGARGIPGWCWLLLVEGIVTVACGLGLYLVLPDYPRTISSRCFLNSPEMRRLAHVRILHDWGLLVVPTGDNSNKKLLMTSRQALLAVVIDLRTWFFLAGYSVIIMGISISYFVPSILRVTGYTSVTAQWMTVPIWATGAVFQLALSWTSDRMRDRRCHVAALLALSAASCLVSAVAESQVVKYVMICLLVAGLHTGLPPMLNWMSEAMPFPDQKRSVAIAFVNGFGHLAIIYGSYLWPRSDGPQRIIGFACVTAAGGVGALLAAAAPYLFRLLPKEPVTKAERDTWALHQQESVQRAPP</sequence>
<dbReference type="Gene3D" id="1.20.1250.20">
    <property type="entry name" value="MFS general substrate transporter like domains"/>
    <property type="match status" value="2"/>
</dbReference>
<keyword evidence="4 6" id="KW-1133">Transmembrane helix</keyword>
<evidence type="ECO:0000313" key="10">
    <source>
        <dbReference type="Proteomes" id="UP000011715"/>
    </source>
</evidence>
<dbReference type="eggNOG" id="KOG2533">
    <property type="taxonomic scope" value="Eukaryota"/>
</dbReference>
<evidence type="ECO:0000256" key="4">
    <source>
        <dbReference type="ARBA" id="ARBA00022989"/>
    </source>
</evidence>
<proteinExistence type="predicted"/>
<dbReference type="VEuPathDB" id="FungiDB:MAPG_03319"/>
<feature type="transmembrane region" description="Helical" evidence="6">
    <location>
        <begin position="342"/>
        <end position="365"/>
    </location>
</feature>
<dbReference type="EnsemblFungi" id="MAPG_03319T0">
    <property type="protein sequence ID" value="MAPG_03319T0"/>
    <property type="gene ID" value="MAPG_03319"/>
</dbReference>
<evidence type="ECO:0000256" key="5">
    <source>
        <dbReference type="ARBA" id="ARBA00023136"/>
    </source>
</evidence>
<evidence type="ECO:0000313" key="8">
    <source>
        <dbReference type="EMBL" id="KLU84275.1"/>
    </source>
</evidence>
<feature type="transmembrane region" description="Helical" evidence="6">
    <location>
        <begin position="47"/>
        <end position="63"/>
    </location>
</feature>
<evidence type="ECO:0000256" key="6">
    <source>
        <dbReference type="SAM" id="Phobius"/>
    </source>
</evidence>
<keyword evidence="5 6" id="KW-0472">Membrane</keyword>
<protein>
    <recommendedName>
        <fullName evidence="7">Major facilitator superfamily (MFS) profile domain-containing protein</fullName>
    </recommendedName>
</protein>
<feature type="transmembrane region" description="Helical" evidence="6">
    <location>
        <begin position="70"/>
        <end position="92"/>
    </location>
</feature>
<reference evidence="9" key="5">
    <citation type="submission" date="2015-06" db="UniProtKB">
        <authorList>
            <consortium name="EnsemblFungi"/>
        </authorList>
    </citation>
    <scope>IDENTIFICATION</scope>
    <source>
        <strain evidence="9">ATCC 64411</strain>
    </source>
</reference>
<reference evidence="8" key="3">
    <citation type="submission" date="2011-03" db="EMBL/GenBank/DDBJ databases">
        <title>Annotation of Magnaporthe poae ATCC 64411.</title>
        <authorList>
            <person name="Ma L.-J."/>
            <person name="Dead R."/>
            <person name="Young S.K."/>
            <person name="Zeng Q."/>
            <person name="Gargeya S."/>
            <person name="Fitzgerald M."/>
            <person name="Haas B."/>
            <person name="Abouelleil A."/>
            <person name="Alvarado L."/>
            <person name="Arachchi H.M."/>
            <person name="Berlin A."/>
            <person name="Brown A."/>
            <person name="Chapman S.B."/>
            <person name="Chen Z."/>
            <person name="Dunbar C."/>
            <person name="Freedman E."/>
            <person name="Gearin G."/>
            <person name="Gellesch M."/>
            <person name="Goldberg J."/>
            <person name="Griggs A."/>
            <person name="Gujja S."/>
            <person name="Heiman D."/>
            <person name="Howarth C."/>
            <person name="Larson L."/>
            <person name="Lui A."/>
            <person name="MacDonald P.J.P."/>
            <person name="Mehta T."/>
            <person name="Montmayeur A."/>
            <person name="Murphy C."/>
            <person name="Neiman D."/>
            <person name="Pearson M."/>
            <person name="Priest M."/>
            <person name="Roberts A."/>
            <person name="Saif S."/>
            <person name="Shea T."/>
            <person name="Shenoy N."/>
            <person name="Sisk P."/>
            <person name="Stolte C."/>
            <person name="Sykes S."/>
            <person name="Yandava C."/>
            <person name="Wortman J."/>
            <person name="Nusbaum C."/>
            <person name="Birren B."/>
        </authorList>
    </citation>
    <scope>NUCLEOTIDE SEQUENCE</scope>
    <source>
        <strain evidence="8">ATCC 64411</strain>
    </source>
</reference>
<dbReference type="PANTHER" id="PTHR43791:SF38">
    <property type="entry name" value="MAJOR FACILITATOR SUPERFAMILY (MFS) PROFILE DOMAIN-CONTAINING PROTEIN"/>
    <property type="match status" value="1"/>
</dbReference>
<feature type="transmembrane region" description="Helical" evidence="6">
    <location>
        <begin position="252"/>
        <end position="271"/>
    </location>
</feature>
<dbReference type="PROSITE" id="PS50850">
    <property type="entry name" value="MFS"/>
    <property type="match status" value="1"/>
</dbReference>
<evidence type="ECO:0000256" key="2">
    <source>
        <dbReference type="ARBA" id="ARBA00022448"/>
    </source>
</evidence>
<dbReference type="InterPro" id="IPR036259">
    <property type="entry name" value="MFS_trans_sf"/>
</dbReference>
<dbReference type="InterPro" id="IPR011701">
    <property type="entry name" value="MFS"/>
</dbReference>
<feature type="transmembrane region" description="Helical" evidence="6">
    <location>
        <begin position="178"/>
        <end position="208"/>
    </location>
</feature>
<dbReference type="EMBL" id="GL876967">
    <property type="protein sequence ID" value="KLU84275.1"/>
    <property type="molecule type" value="Genomic_DNA"/>
</dbReference>
<dbReference type="PANTHER" id="PTHR43791">
    <property type="entry name" value="PERMEASE-RELATED"/>
    <property type="match status" value="1"/>
</dbReference>
<dbReference type="InterPro" id="IPR020846">
    <property type="entry name" value="MFS_dom"/>
</dbReference>
<gene>
    <name evidence="8" type="ORF">MAPG_03319</name>
</gene>
<evidence type="ECO:0000256" key="3">
    <source>
        <dbReference type="ARBA" id="ARBA00022692"/>
    </source>
</evidence>
<reference evidence="10" key="2">
    <citation type="submission" date="2010-05" db="EMBL/GenBank/DDBJ databases">
        <title>The genome sequence of Magnaporthe poae strain ATCC 64411.</title>
        <authorList>
            <person name="Ma L.-J."/>
            <person name="Dead R."/>
            <person name="Young S."/>
            <person name="Zeng Q."/>
            <person name="Koehrsen M."/>
            <person name="Alvarado L."/>
            <person name="Berlin A."/>
            <person name="Chapman S.B."/>
            <person name="Chen Z."/>
            <person name="Freedman E."/>
            <person name="Gellesch M."/>
            <person name="Goldberg J."/>
            <person name="Griggs A."/>
            <person name="Gujja S."/>
            <person name="Heilman E.R."/>
            <person name="Heiman D."/>
            <person name="Hepburn T."/>
            <person name="Howarth C."/>
            <person name="Jen D."/>
            <person name="Larson L."/>
            <person name="Mehta T."/>
            <person name="Neiman D."/>
            <person name="Pearson M."/>
            <person name="Roberts A."/>
            <person name="Saif S."/>
            <person name="Shea T."/>
            <person name="Shenoy N."/>
            <person name="Sisk P."/>
            <person name="Stolte C."/>
            <person name="Sykes S."/>
            <person name="Walk T."/>
            <person name="White J."/>
            <person name="Yandava C."/>
            <person name="Haas B."/>
            <person name="Nusbaum C."/>
            <person name="Birren B."/>
        </authorList>
    </citation>
    <scope>NUCLEOTIDE SEQUENCE [LARGE SCALE GENOMIC DNA]</scope>
    <source>
        <strain evidence="10">ATCC 64411 / 73-15</strain>
    </source>
</reference>
<evidence type="ECO:0000259" key="7">
    <source>
        <dbReference type="PROSITE" id="PS50850"/>
    </source>
</evidence>
<feature type="transmembrane region" description="Helical" evidence="6">
    <location>
        <begin position="277"/>
        <end position="299"/>
    </location>
</feature>
<dbReference type="STRING" id="644358.A0A0C4DTP8"/>
<reference evidence="8" key="1">
    <citation type="submission" date="2010-05" db="EMBL/GenBank/DDBJ databases">
        <title>The Genome Sequence of Magnaporthe poae strain ATCC 64411.</title>
        <authorList>
            <consortium name="The Broad Institute Genome Sequencing Platform"/>
            <consortium name="Broad Institute Genome Sequencing Center for Infectious Disease"/>
            <person name="Ma L.-J."/>
            <person name="Dead R."/>
            <person name="Young S."/>
            <person name="Zeng Q."/>
            <person name="Koehrsen M."/>
            <person name="Alvarado L."/>
            <person name="Berlin A."/>
            <person name="Chapman S.B."/>
            <person name="Chen Z."/>
            <person name="Freedman E."/>
            <person name="Gellesch M."/>
            <person name="Goldberg J."/>
            <person name="Griggs A."/>
            <person name="Gujja S."/>
            <person name="Heilman E.R."/>
            <person name="Heiman D."/>
            <person name="Hepburn T."/>
            <person name="Howarth C."/>
            <person name="Jen D."/>
            <person name="Larson L."/>
            <person name="Mehta T."/>
            <person name="Neiman D."/>
            <person name="Pearson M."/>
            <person name="Roberts A."/>
            <person name="Saif S."/>
            <person name="Shea T."/>
            <person name="Shenoy N."/>
            <person name="Sisk P."/>
            <person name="Stolte C."/>
            <person name="Sykes S."/>
            <person name="Walk T."/>
            <person name="White J."/>
            <person name="Yandava C."/>
            <person name="Haas B."/>
            <person name="Nusbaum C."/>
            <person name="Birren B."/>
        </authorList>
    </citation>
    <scope>NUCLEOTIDE SEQUENCE</scope>
    <source>
        <strain evidence="8">ATCC 64411</strain>
    </source>
</reference>
<comment type="subcellular location">
    <subcellularLocation>
        <location evidence="1">Membrane</location>
        <topology evidence="1">Multi-pass membrane protein</topology>
    </subcellularLocation>
</comment>
<accession>A0A0C4DTP8</accession>
<dbReference type="Pfam" id="PF07690">
    <property type="entry name" value="MFS_1"/>
    <property type="match status" value="1"/>
</dbReference>
<feature type="transmembrane region" description="Helical" evidence="6">
    <location>
        <begin position="220"/>
        <end position="240"/>
    </location>
</feature>
<dbReference type="GO" id="GO:0022857">
    <property type="term" value="F:transmembrane transporter activity"/>
    <property type="evidence" value="ECO:0007669"/>
    <property type="project" value="InterPro"/>
</dbReference>
<dbReference type="OMA" id="IVWVWGC"/>
<feature type="domain" description="Major facilitator superfamily (MFS) profile" evidence="7">
    <location>
        <begin position="1"/>
        <end position="372"/>
    </location>
</feature>
<feature type="transmembrane region" description="Helical" evidence="6">
    <location>
        <begin position="104"/>
        <end position="126"/>
    </location>
</feature>
<dbReference type="EMBL" id="ADBL01000796">
    <property type="status" value="NOT_ANNOTATED_CDS"/>
    <property type="molecule type" value="Genomic_DNA"/>
</dbReference>
<evidence type="ECO:0000313" key="9">
    <source>
        <dbReference type="EnsemblFungi" id="MAPG_03319T0"/>
    </source>
</evidence>
<keyword evidence="10" id="KW-1185">Reference proteome</keyword>
<name>A0A0C4DTP8_MAGP6</name>
<organism evidence="9 10">
    <name type="scientific">Magnaporthiopsis poae (strain ATCC 64411 / 73-15)</name>
    <name type="common">Kentucky bluegrass fungus</name>
    <name type="synonym">Magnaporthe poae</name>
    <dbReference type="NCBI Taxonomy" id="644358"/>
    <lineage>
        <taxon>Eukaryota</taxon>
        <taxon>Fungi</taxon>
        <taxon>Dikarya</taxon>
        <taxon>Ascomycota</taxon>
        <taxon>Pezizomycotina</taxon>
        <taxon>Sordariomycetes</taxon>
        <taxon>Sordariomycetidae</taxon>
        <taxon>Magnaporthales</taxon>
        <taxon>Magnaporthaceae</taxon>
        <taxon>Magnaporthiopsis</taxon>
    </lineage>
</organism>
<feature type="transmembrane region" description="Helical" evidence="6">
    <location>
        <begin position="9"/>
        <end position="27"/>
    </location>
</feature>
<evidence type="ECO:0000256" key="1">
    <source>
        <dbReference type="ARBA" id="ARBA00004141"/>
    </source>
</evidence>
<dbReference type="OrthoDB" id="2985014at2759"/>